<dbReference type="EC" id="1.15.1.1" evidence="1"/>
<dbReference type="InterPro" id="IPR036423">
    <property type="entry name" value="SOD-like_Cu/Zn_dom_sf"/>
</dbReference>
<keyword evidence="1" id="KW-0479">Metal-binding</keyword>
<evidence type="ECO:0000256" key="2">
    <source>
        <dbReference type="SAM" id="MobiDB-lite"/>
    </source>
</evidence>
<dbReference type="InterPro" id="IPR018152">
    <property type="entry name" value="SOD_Cu/Zn_BS"/>
</dbReference>
<dbReference type="InterPro" id="IPR024134">
    <property type="entry name" value="SOD_Cu/Zn_/chaperone"/>
</dbReference>
<protein>
    <recommendedName>
        <fullName evidence="1">Superoxide dismutase [Cu-Zn]</fullName>
        <ecNumber evidence="1">1.15.1.1</ecNumber>
    </recommendedName>
</protein>
<proteinExistence type="inferred from homology"/>
<keyword evidence="1" id="KW-0862">Zinc</keyword>
<evidence type="ECO:0000313" key="4">
    <source>
        <dbReference type="Proteomes" id="UP000694941"/>
    </source>
</evidence>
<evidence type="ECO:0000313" key="5">
    <source>
        <dbReference type="RefSeq" id="XP_022235885.1"/>
    </source>
</evidence>
<dbReference type="RefSeq" id="XP_022235885.1">
    <property type="nucleotide sequence ID" value="XM_022380177.1"/>
</dbReference>
<dbReference type="SUPFAM" id="SSF49329">
    <property type="entry name" value="Cu,Zn superoxide dismutase-like"/>
    <property type="match status" value="1"/>
</dbReference>
<dbReference type="GeneID" id="106476253"/>
<dbReference type="PROSITE" id="PS00087">
    <property type="entry name" value="SOD_CU_ZN_1"/>
    <property type="match status" value="1"/>
</dbReference>
<comment type="cofactor">
    <cofactor evidence="1">
        <name>Cu cation</name>
        <dbReference type="ChEBI" id="CHEBI:23378"/>
    </cofactor>
    <text evidence="1">Binds 1 copper ion per subunit.</text>
</comment>
<dbReference type="InterPro" id="IPR001424">
    <property type="entry name" value="SOD_Cu_Zn_dom"/>
</dbReference>
<dbReference type="PRINTS" id="PR00068">
    <property type="entry name" value="CUZNDISMTASE"/>
</dbReference>
<feature type="domain" description="Superoxide dismutase copper/zinc binding" evidence="3">
    <location>
        <begin position="46"/>
        <end position="165"/>
    </location>
</feature>
<dbReference type="CDD" id="cd00305">
    <property type="entry name" value="Cu-Zn_Superoxide_Dismutase"/>
    <property type="match status" value="1"/>
</dbReference>
<dbReference type="PANTHER" id="PTHR10003">
    <property type="entry name" value="SUPEROXIDE DISMUTASE CU-ZN -RELATED"/>
    <property type="match status" value="1"/>
</dbReference>
<feature type="compositionally biased region" description="Polar residues" evidence="2">
    <location>
        <begin position="69"/>
        <end position="82"/>
    </location>
</feature>
<reference evidence="5" key="1">
    <citation type="submission" date="2025-08" db="UniProtKB">
        <authorList>
            <consortium name="RefSeq"/>
        </authorList>
    </citation>
    <scope>IDENTIFICATION</scope>
    <source>
        <tissue evidence="5">Muscle</tissue>
    </source>
</reference>
<dbReference type="Gene3D" id="2.60.40.200">
    <property type="entry name" value="Superoxide dismutase, copper/zinc binding domain"/>
    <property type="match status" value="1"/>
</dbReference>
<comment type="cofactor">
    <cofactor evidence="1">
        <name>Zn(2+)</name>
        <dbReference type="ChEBI" id="CHEBI:29105"/>
    </cofactor>
    <text evidence="1">Binds 1 zinc ion per subunit.</text>
</comment>
<organism evidence="4 5">
    <name type="scientific">Limulus polyphemus</name>
    <name type="common">Atlantic horseshoe crab</name>
    <dbReference type="NCBI Taxonomy" id="6850"/>
    <lineage>
        <taxon>Eukaryota</taxon>
        <taxon>Metazoa</taxon>
        <taxon>Ecdysozoa</taxon>
        <taxon>Arthropoda</taxon>
        <taxon>Chelicerata</taxon>
        <taxon>Merostomata</taxon>
        <taxon>Xiphosura</taxon>
        <taxon>Limulidae</taxon>
        <taxon>Limulus</taxon>
    </lineage>
</organism>
<feature type="region of interest" description="Disordered" evidence="2">
    <location>
        <begin position="47"/>
        <end position="90"/>
    </location>
</feature>
<evidence type="ECO:0000259" key="3">
    <source>
        <dbReference type="Pfam" id="PF00080"/>
    </source>
</evidence>
<dbReference type="Pfam" id="PF00080">
    <property type="entry name" value="Sod_Cu"/>
    <property type="match status" value="1"/>
</dbReference>
<dbReference type="Proteomes" id="UP000694941">
    <property type="component" value="Unplaced"/>
</dbReference>
<keyword evidence="4" id="KW-1185">Reference proteome</keyword>
<name>A0ABM1RWY0_LIMPO</name>
<evidence type="ECO:0000256" key="1">
    <source>
        <dbReference type="RuleBase" id="RU000393"/>
    </source>
</evidence>
<comment type="catalytic activity">
    <reaction evidence="1">
        <text>2 superoxide + 2 H(+) = H2O2 + O2</text>
        <dbReference type="Rhea" id="RHEA:20696"/>
        <dbReference type="ChEBI" id="CHEBI:15378"/>
        <dbReference type="ChEBI" id="CHEBI:15379"/>
        <dbReference type="ChEBI" id="CHEBI:16240"/>
        <dbReference type="ChEBI" id="CHEBI:18421"/>
        <dbReference type="EC" id="1.15.1.1"/>
    </reaction>
</comment>
<gene>
    <name evidence="5" type="primary">LOC106476253</name>
</gene>
<accession>A0ABM1RWY0</accession>
<comment type="function">
    <text evidence="1">Destroys radicals which are normally produced within the cells and which are toxic to biological systems.</text>
</comment>
<sequence length="179" mass="19749">MRPNRAIPVEKQQNVRGTIFLWQRKDYATLHIHVQVHGFNVSRHEHGEHAGAKSHQHGFHVHEKGDLSNDCQSTGPHFNPTNAEKHGGPRSQIRHVGDLGNIACNRHGVTNMIFTDSVASLMGPHSIIGRPLVIHADPDDFGTNPHIPASLSNGNAGTRISCCIIEKVQDSSHHHNSHE</sequence>
<dbReference type="PROSITE" id="PS00332">
    <property type="entry name" value="SOD_CU_ZN_2"/>
    <property type="match status" value="1"/>
</dbReference>
<keyword evidence="1" id="KW-0560">Oxidoreductase</keyword>
<keyword evidence="1" id="KW-0186">Copper</keyword>
<comment type="similarity">
    <text evidence="1">Belongs to the Cu-Zn superoxide dismutase family.</text>
</comment>